<comment type="subcellular location">
    <subcellularLocation>
        <location evidence="2">Endoplasmic reticulum</location>
    </subcellularLocation>
    <subcellularLocation>
        <location evidence="1">Golgi apparatus</location>
        <location evidence="1">cis-Golgi network</location>
    </subcellularLocation>
</comment>
<keyword evidence="4" id="KW-0256">Endoplasmic reticulum</keyword>
<dbReference type="EMBL" id="KZ819636">
    <property type="protein sequence ID" value="PWN90680.1"/>
    <property type="molecule type" value="Genomic_DNA"/>
</dbReference>
<dbReference type="AlphaFoldDB" id="A0A316YMB1"/>
<feature type="compositionally biased region" description="Low complexity" evidence="8">
    <location>
        <begin position="34"/>
        <end position="76"/>
    </location>
</feature>
<dbReference type="SMART" id="SM01399">
    <property type="entry name" value="Sybindin"/>
    <property type="match status" value="1"/>
</dbReference>
<dbReference type="OrthoDB" id="3364529at2759"/>
<proteinExistence type="inferred from homology"/>
<dbReference type="GeneID" id="37043701"/>
<feature type="region of interest" description="Disordered" evidence="8">
    <location>
        <begin position="32"/>
        <end position="86"/>
    </location>
</feature>
<evidence type="ECO:0000256" key="1">
    <source>
        <dbReference type="ARBA" id="ARBA00004222"/>
    </source>
</evidence>
<dbReference type="GO" id="GO:0005794">
    <property type="term" value="C:Golgi apparatus"/>
    <property type="evidence" value="ECO:0007669"/>
    <property type="project" value="UniProtKB-SubCell"/>
</dbReference>
<sequence>MTTSQPKVWSLWIYDRHCSLIFHADWSSMHTRNTPSASTAAAGAGASGPDGPSSSSSSSSASTAQDPTSSRLAAGASGTGAAGASKNSALPLHEQAKLVYGVVFSLRNIVRKLSPLRPAAGASASTSASASASAPGAGAGEEKLNSYSTSRYTLSHVQTPTQYTFVMLSDPIAAQTKRAPPPLGAGEAASSAGPSTGIVVGGTGGIPGTGGMSTTGVLQQIVRGPWVEFVARNPGLAVLERAPDSDDEEDADEDEGEGEKRRAAEERRKAEGLGISIDSELFRAAVERVLAQNKLSAPRI</sequence>
<accession>A0A316YMB1</accession>
<dbReference type="GO" id="GO:0005783">
    <property type="term" value="C:endoplasmic reticulum"/>
    <property type="evidence" value="ECO:0007669"/>
    <property type="project" value="UniProtKB-SubCell"/>
</dbReference>
<feature type="compositionally biased region" description="Low complexity" evidence="8">
    <location>
        <begin position="184"/>
        <end position="196"/>
    </location>
</feature>
<evidence type="ECO:0000313" key="10">
    <source>
        <dbReference type="Proteomes" id="UP000245768"/>
    </source>
</evidence>
<dbReference type="GO" id="GO:0006888">
    <property type="term" value="P:endoplasmic reticulum to Golgi vesicle-mediated transport"/>
    <property type="evidence" value="ECO:0007669"/>
    <property type="project" value="TreeGrafter"/>
</dbReference>
<reference evidence="9 10" key="1">
    <citation type="journal article" date="2018" name="Mol. Biol. Evol.">
        <title>Broad Genomic Sampling Reveals a Smut Pathogenic Ancestry of the Fungal Clade Ustilaginomycotina.</title>
        <authorList>
            <person name="Kijpornyongpan T."/>
            <person name="Mondo S.J."/>
            <person name="Barry K."/>
            <person name="Sandor L."/>
            <person name="Lee J."/>
            <person name="Lipzen A."/>
            <person name="Pangilinan J."/>
            <person name="LaButti K."/>
            <person name="Hainaut M."/>
            <person name="Henrissat B."/>
            <person name="Grigoriev I.V."/>
            <person name="Spatafora J.W."/>
            <person name="Aime M.C."/>
        </authorList>
    </citation>
    <scope>NUCLEOTIDE SEQUENCE [LARGE SCALE GENOMIC DNA]</scope>
    <source>
        <strain evidence="9 10">MCA 4198</strain>
    </source>
</reference>
<dbReference type="Proteomes" id="UP000245768">
    <property type="component" value="Unassembled WGS sequence"/>
</dbReference>
<evidence type="ECO:0000256" key="6">
    <source>
        <dbReference type="ARBA" id="ARBA00023034"/>
    </source>
</evidence>
<feature type="region of interest" description="Disordered" evidence="8">
    <location>
        <begin position="238"/>
        <end position="270"/>
    </location>
</feature>
<dbReference type="InterPro" id="IPR011012">
    <property type="entry name" value="Longin-like_dom_sf"/>
</dbReference>
<protein>
    <recommendedName>
        <fullName evidence="11">Trafficking protein particle complex subunit</fullName>
    </recommendedName>
</protein>
<keyword evidence="6" id="KW-0333">Golgi apparatus</keyword>
<gene>
    <name evidence="9" type="ORF">FA10DRAFT_267128</name>
</gene>
<comment type="similarity">
    <text evidence="7">Belongs to the TRAPP small subunits family. BET5 subfamily.</text>
</comment>
<dbReference type="Gene3D" id="3.30.450.70">
    <property type="match status" value="1"/>
</dbReference>
<dbReference type="InterPro" id="IPR007233">
    <property type="entry name" value="TRAPPC"/>
</dbReference>
<dbReference type="GO" id="GO:0030008">
    <property type="term" value="C:TRAPP complex"/>
    <property type="evidence" value="ECO:0007669"/>
    <property type="project" value="InterPro"/>
</dbReference>
<dbReference type="STRING" id="215250.A0A316YMB1"/>
<feature type="compositionally biased region" description="Acidic residues" evidence="8">
    <location>
        <begin position="245"/>
        <end position="257"/>
    </location>
</feature>
<dbReference type="SUPFAM" id="SSF64356">
    <property type="entry name" value="SNARE-like"/>
    <property type="match status" value="1"/>
</dbReference>
<evidence type="ECO:0000256" key="2">
    <source>
        <dbReference type="ARBA" id="ARBA00004240"/>
    </source>
</evidence>
<name>A0A316YMB1_9BASI</name>
<dbReference type="PANTHER" id="PTHR23249">
    <property type="entry name" value="TRAFFICKING PROTEIN PARTICLE COMPLEX SUBUNIT"/>
    <property type="match status" value="1"/>
</dbReference>
<feature type="compositionally biased region" description="Basic and acidic residues" evidence="8">
    <location>
        <begin position="258"/>
        <end position="270"/>
    </location>
</feature>
<keyword evidence="3" id="KW-0813">Transport</keyword>
<feature type="region of interest" description="Disordered" evidence="8">
    <location>
        <begin position="121"/>
        <end position="143"/>
    </location>
</feature>
<dbReference type="InParanoid" id="A0A316YMB1"/>
<dbReference type="RefSeq" id="XP_025377878.1">
    <property type="nucleotide sequence ID" value="XM_025521785.1"/>
</dbReference>
<dbReference type="Pfam" id="PF04099">
    <property type="entry name" value="Sybindin"/>
    <property type="match status" value="1"/>
</dbReference>
<evidence type="ECO:0008006" key="11">
    <source>
        <dbReference type="Google" id="ProtNLM"/>
    </source>
</evidence>
<keyword evidence="5" id="KW-0931">ER-Golgi transport</keyword>
<evidence type="ECO:0000256" key="8">
    <source>
        <dbReference type="SAM" id="MobiDB-lite"/>
    </source>
</evidence>
<evidence type="ECO:0000256" key="3">
    <source>
        <dbReference type="ARBA" id="ARBA00022448"/>
    </source>
</evidence>
<evidence type="ECO:0000256" key="5">
    <source>
        <dbReference type="ARBA" id="ARBA00022892"/>
    </source>
</evidence>
<evidence type="ECO:0000256" key="4">
    <source>
        <dbReference type="ARBA" id="ARBA00022824"/>
    </source>
</evidence>
<organism evidence="9 10">
    <name type="scientific">Acaromyces ingoldii</name>
    <dbReference type="NCBI Taxonomy" id="215250"/>
    <lineage>
        <taxon>Eukaryota</taxon>
        <taxon>Fungi</taxon>
        <taxon>Dikarya</taxon>
        <taxon>Basidiomycota</taxon>
        <taxon>Ustilaginomycotina</taxon>
        <taxon>Exobasidiomycetes</taxon>
        <taxon>Exobasidiales</taxon>
        <taxon>Cryptobasidiaceae</taxon>
        <taxon>Acaromyces</taxon>
    </lineage>
</organism>
<evidence type="ECO:0000313" key="9">
    <source>
        <dbReference type="EMBL" id="PWN90680.1"/>
    </source>
</evidence>
<evidence type="ECO:0000256" key="7">
    <source>
        <dbReference type="ARBA" id="ARBA00038167"/>
    </source>
</evidence>
<feature type="compositionally biased region" description="Low complexity" evidence="8">
    <location>
        <begin position="121"/>
        <end position="136"/>
    </location>
</feature>
<keyword evidence="10" id="KW-1185">Reference proteome</keyword>
<feature type="region of interest" description="Disordered" evidence="8">
    <location>
        <begin position="177"/>
        <end position="196"/>
    </location>
</feature>
<dbReference type="PANTHER" id="PTHR23249:SF16">
    <property type="entry name" value="TRAFFICKING PROTEIN PARTICLE COMPLEX SUBUNIT 1"/>
    <property type="match status" value="1"/>
</dbReference>